<sequence>MLAAFWQWDWFVPFVNRTATTTLHRPVHIAHLHVSPGLKTSVTVEDLHIGQPEGFEHEKQDFASAQSLTVKFDIWRYLTKQGLFIPVIRVDTPQGDIVSLMNGQNNYSFKSSPSQRTSPSASPTTALPHFNEITIHHADIRIALAKLKTDMHLRIHTTEPDGKTPGSITLDLNGRYASAPITGHLVGGALLSLASHTTPYPIDGKLENGPTYITLRGTVDDPTAFKGTHLALHFAGPDMALLYALTGVPIPHTPAYNVTGNLGYSQSSIRFEQFEGRMGSSDIGGDIHVDPHQKPIYVESHLHSRNVDLADLGGFIGAKTGTAPPAPKNSTAILPTDKIDVPKLNAANALLTYHGNHIENKNWPLDNIDTAFTVHNGAITLDHLTFATATGHISAAAKLDPATAQQFHTHVQLDVSRLPLSRIMKPSSMFQGQGTIGGHVTLTSTGNSVATLVANGNGGITLVLDRGGNITALLPDLLGLKLGAAVLSALGIPDRSKLDCLVADMPLENGILKTRSLLLQTGTTRTTGNGSINFRNDTLDYAMTTRAVHPQILSLPGAIHISGPIASPTVLPGAELVGRVAATIGLGILFPPAALLPTIQFGVGEGSACEQALSKADNHPAAGIAPGTTTSPAPKHAQHMRHKHHS</sequence>
<proteinExistence type="predicted"/>
<accession>A0ABQ0QH61</accession>
<evidence type="ECO:0000313" key="4">
    <source>
        <dbReference type="Proteomes" id="UP001062443"/>
    </source>
</evidence>
<organism evidence="3 4">
    <name type="scientific">Neokomagataea tanensis NBRC 106556</name>
    <dbReference type="NCBI Taxonomy" id="1223519"/>
    <lineage>
        <taxon>Bacteria</taxon>
        <taxon>Pseudomonadati</taxon>
        <taxon>Pseudomonadota</taxon>
        <taxon>Alphaproteobacteria</taxon>
        <taxon>Acetobacterales</taxon>
        <taxon>Acetobacteraceae</taxon>
        <taxon>Neokomagataea</taxon>
    </lineage>
</organism>
<feature type="domain" description="AsmA" evidence="2">
    <location>
        <begin position="173"/>
        <end position="467"/>
    </location>
</feature>
<evidence type="ECO:0000259" key="2">
    <source>
        <dbReference type="Pfam" id="PF05170"/>
    </source>
</evidence>
<keyword evidence="4" id="KW-1185">Reference proteome</keyword>
<evidence type="ECO:0000256" key="1">
    <source>
        <dbReference type="SAM" id="MobiDB-lite"/>
    </source>
</evidence>
<feature type="compositionally biased region" description="Basic residues" evidence="1">
    <location>
        <begin position="636"/>
        <end position="646"/>
    </location>
</feature>
<reference evidence="3" key="1">
    <citation type="submission" date="2013-04" db="EMBL/GenBank/DDBJ databases">
        <title>The genome sequencing project of 58 acetic acid bacteria.</title>
        <authorList>
            <person name="Okamoto-Kainuma A."/>
            <person name="Ishikawa M."/>
            <person name="Umino S."/>
            <person name="Koizumi Y."/>
            <person name="Shiwa Y."/>
            <person name="Yoshikawa H."/>
            <person name="Matsutani M."/>
            <person name="Matsushita K."/>
        </authorList>
    </citation>
    <scope>NUCLEOTIDE SEQUENCE</scope>
    <source>
        <strain evidence="3">NBRC 106556</strain>
    </source>
</reference>
<dbReference type="PANTHER" id="PTHR30441:SF9">
    <property type="entry name" value="ASMA FAMILY PROTEIN YHJG"/>
    <property type="match status" value="1"/>
</dbReference>
<comment type="caution">
    <text evidence="3">The sequence shown here is derived from an EMBL/GenBank/DDBJ whole genome shotgun (WGS) entry which is preliminary data.</text>
</comment>
<feature type="region of interest" description="Disordered" evidence="1">
    <location>
        <begin position="618"/>
        <end position="646"/>
    </location>
</feature>
<gene>
    <name evidence="3" type="ORF">AA106556_0511</name>
</gene>
<dbReference type="Pfam" id="PF05170">
    <property type="entry name" value="AsmA"/>
    <property type="match status" value="1"/>
</dbReference>
<name>A0ABQ0QH61_9PROT</name>
<dbReference type="InterPro" id="IPR052894">
    <property type="entry name" value="AsmA-related"/>
</dbReference>
<evidence type="ECO:0000313" key="3">
    <source>
        <dbReference type="EMBL" id="GBR44702.1"/>
    </source>
</evidence>
<dbReference type="EMBL" id="BAQB01000005">
    <property type="protein sequence ID" value="GBR44702.1"/>
    <property type="molecule type" value="Genomic_DNA"/>
</dbReference>
<dbReference type="Proteomes" id="UP001062443">
    <property type="component" value="Unassembled WGS sequence"/>
</dbReference>
<dbReference type="InterPro" id="IPR007844">
    <property type="entry name" value="AsmA"/>
</dbReference>
<dbReference type="PANTHER" id="PTHR30441">
    <property type="entry name" value="DUF748 DOMAIN-CONTAINING PROTEIN"/>
    <property type="match status" value="1"/>
</dbReference>
<protein>
    <submittedName>
        <fullName evidence="3">Lipopolysaccharide biogenesis periplasmic protein AsmA</fullName>
    </submittedName>
</protein>